<dbReference type="InterPro" id="IPR008711">
    <property type="entry name" value="Recombinase_NinB"/>
</dbReference>
<accession>A0A6J5LG39</accession>
<dbReference type="InterPro" id="IPR036619">
    <property type="entry name" value="NinB_sf"/>
</dbReference>
<proteinExistence type="predicted"/>
<gene>
    <name evidence="1" type="ORF">UFOVP140_29</name>
</gene>
<organism evidence="1">
    <name type="scientific">uncultured Caudovirales phage</name>
    <dbReference type="NCBI Taxonomy" id="2100421"/>
    <lineage>
        <taxon>Viruses</taxon>
        <taxon>Duplodnaviria</taxon>
        <taxon>Heunggongvirae</taxon>
        <taxon>Uroviricota</taxon>
        <taxon>Caudoviricetes</taxon>
        <taxon>Peduoviridae</taxon>
        <taxon>Maltschvirus</taxon>
        <taxon>Maltschvirus maltsch</taxon>
    </lineage>
</organism>
<dbReference type="EMBL" id="LR796271">
    <property type="protein sequence ID" value="CAB4133075.1"/>
    <property type="molecule type" value="Genomic_DNA"/>
</dbReference>
<protein>
    <submittedName>
        <fullName evidence="1">Recombinase NinB</fullName>
    </submittedName>
</protein>
<sequence length="127" mass="14570">MIFNLINEAVRLRACEAIMTAAEGMRVEIKARTRSLDQNAKLHAMLSEIAKTVPWCGKFRDAEVWKRLLTAAWLRARGEQIELLPSLDGHGVDIVFRRTSELTMREMSELIEYIRCWAAENEVEHAA</sequence>
<name>A0A6J5LG39_9CAUD</name>
<evidence type="ECO:0000313" key="1">
    <source>
        <dbReference type="EMBL" id="CAB4133075.1"/>
    </source>
</evidence>
<dbReference type="Gene3D" id="1.10.3790.10">
    <property type="entry name" value="NinB"/>
    <property type="match status" value="1"/>
</dbReference>
<dbReference type="SUPFAM" id="SSF103370">
    <property type="entry name" value="NinB"/>
    <property type="match status" value="1"/>
</dbReference>
<reference evidence="1" key="1">
    <citation type="submission" date="2020-04" db="EMBL/GenBank/DDBJ databases">
        <authorList>
            <person name="Chiriac C."/>
            <person name="Salcher M."/>
            <person name="Ghai R."/>
            <person name="Kavagutti S V."/>
        </authorList>
    </citation>
    <scope>NUCLEOTIDE SEQUENCE</scope>
</reference>
<dbReference type="Pfam" id="PF05772">
    <property type="entry name" value="NinB"/>
    <property type="match status" value="1"/>
</dbReference>